<feature type="compositionally biased region" description="Basic and acidic residues" evidence="3">
    <location>
        <begin position="972"/>
        <end position="990"/>
    </location>
</feature>
<protein>
    <recommendedName>
        <fullName evidence="6">Myosin class II heavy chain</fullName>
    </recommendedName>
</protein>
<dbReference type="OrthoDB" id="1293114at2759"/>
<feature type="region of interest" description="Disordered" evidence="3">
    <location>
        <begin position="2040"/>
        <end position="2180"/>
    </location>
</feature>
<feature type="compositionally biased region" description="Polar residues" evidence="3">
    <location>
        <begin position="1889"/>
        <end position="1899"/>
    </location>
</feature>
<dbReference type="RefSeq" id="XP_058334583.1">
    <property type="nucleotide sequence ID" value="XM_058471442.1"/>
</dbReference>
<evidence type="ECO:0000313" key="4">
    <source>
        <dbReference type="EMBL" id="KAJ5247162.1"/>
    </source>
</evidence>
<reference evidence="4" key="2">
    <citation type="journal article" date="2023" name="IMA Fungus">
        <title>Comparative genomic study of the Penicillium genus elucidates a diverse pangenome and 15 lateral gene transfer events.</title>
        <authorList>
            <person name="Petersen C."/>
            <person name="Sorensen T."/>
            <person name="Nielsen M.R."/>
            <person name="Sondergaard T.E."/>
            <person name="Sorensen J.L."/>
            <person name="Fitzpatrick D.A."/>
            <person name="Frisvad J.C."/>
            <person name="Nielsen K.L."/>
        </authorList>
    </citation>
    <scope>NUCLEOTIDE SEQUENCE</scope>
    <source>
        <strain evidence="4">IBT 19713</strain>
    </source>
</reference>
<evidence type="ECO:0000313" key="5">
    <source>
        <dbReference type="Proteomes" id="UP001150941"/>
    </source>
</evidence>
<feature type="compositionally biased region" description="Polar residues" evidence="3">
    <location>
        <begin position="2089"/>
        <end position="2103"/>
    </location>
</feature>
<dbReference type="EMBL" id="JAPQKS010000002">
    <property type="protein sequence ID" value="KAJ5247162.1"/>
    <property type="molecule type" value="Genomic_DNA"/>
</dbReference>
<feature type="region of interest" description="Disordered" evidence="3">
    <location>
        <begin position="883"/>
        <end position="990"/>
    </location>
</feature>
<dbReference type="GO" id="GO:0005856">
    <property type="term" value="C:cytoskeleton"/>
    <property type="evidence" value="ECO:0007669"/>
    <property type="project" value="TreeGrafter"/>
</dbReference>
<proteinExistence type="predicted"/>
<gene>
    <name evidence="4" type="ORF">N7468_002145</name>
</gene>
<feature type="region of interest" description="Disordered" evidence="3">
    <location>
        <begin position="1870"/>
        <end position="1900"/>
    </location>
</feature>
<reference evidence="4" key="1">
    <citation type="submission" date="2022-11" db="EMBL/GenBank/DDBJ databases">
        <authorList>
            <person name="Petersen C."/>
        </authorList>
    </citation>
    <scope>NUCLEOTIDE SEQUENCE</scope>
    <source>
        <strain evidence="4">IBT 19713</strain>
    </source>
</reference>
<feature type="compositionally biased region" description="Polar residues" evidence="3">
    <location>
        <begin position="1"/>
        <end position="11"/>
    </location>
</feature>
<feature type="coiled-coil region" evidence="2">
    <location>
        <begin position="1423"/>
        <end position="1489"/>
    </location>
</feature>
<feature type="compositionally biased region" description="Acidic residues" evidence="3">
    <location>
        <begin position="1156"/>
        <end position="1166"/>
    </location>
</feature>
<feature type="compositionally biased region" description="Basic and acidic residues" evidence="3">
    <location>
        <begin position="702"/>
        <end position="714"/>
    </location>
</feature>
<feature type="region of interest" description="Disordered" evidence="3">
    <location>
        <begin position="289"/>
        <end position="313"/>
    </location>
</feature>
<feature type="compositionally biased region" description="Basic and acidic residues" evidence="3">
    <location>
        <begin position="667"/>
        <end position="677"/>
    </location>
</feature>
<feature type="compositionally biased region" description="Basic and acidic residues" evidence="3">
    <location>
        <begin position="1200"/>
        <end position="1212"/>
    </location>
</feature>
<dbReference type="GeneID" id="83198745"/>
<feature type="region of interest" description="Disordered" evidence="3">
    <location>
        <begin position="700"/>
        <end position="776"/>
    </location>
</feature>
<sequence length="2180" mass="239424">MSTPPTQSQLGRPTPRRHAIPPSIATPTPPKFTDKWDASLDRDPSASSAPLASTPPLPPRDTRNLRDEPRLAPSLLLSSPPSGDSSSEAASRRAEEESLASSPDNRRAESSVYYTTAWGSPYAAPSTRRLSLTLSQYAGVDRGSGASSPDNHPELRRASVAVNAEQHFERRDGNAGRTFTDFTRDWLNQFLNGQPRTERSNWLSDDSGSEAPSFLTAQQNQIADDLSDDWLALDDTVLDSDLLKTPTLSDFVGRRDAARSKTKKAAHKRADTLRQEDFWGFAYDKESPQKMSDVTESQPPAETIDGPSSVGDNIKTQASEINREATQTPQRRKKKLAWKGKACIIDLPVDDNRGSEAAGGKRLLTRQDLEARMKKWEDEGYDIRGFTIGEMDDSAGPTELGGLTRPLYPDPSEVYEEGKGQKAFIRFPNRAVWDAYVADLQEEKLRALGVSFGDDEPGPSVSPSNASINPPQPPFGLVGSPPIPTASAAGNHLAATYPFSPQFGQSTGAASGGIGSLASPASQFSVHTPFMGMEQNMMPGLPFQFQPTPPAQGSMTPQSLLRHANGSAGPGGFHNFNSMLSPVSPLHDQGYAGFNEGFTDKDVYDDRFPHMGHEDGPPFPTPQTPVNAPDQFHANVEIAHPTPRGHGHNLSESLQRGLDQMNHSEYRPDDQAERHVPQGEYNNHHGLNANMLQSRWAMPEDEPQRVQHASREPSHSFSQHPHQFFGEQYGQNNVHDHEGSDLDTNPSLTGTPQTRGLPNQSWHEPHASGGSFHGHNSKLSVSSLNVEAKEFDPSASFTSQAPALGQNAFQFGGSSGFGFEPAHSFGSPGFMDAPAPEFGPKRSTFKFSAPSFNVDAPVFNPSASMHSNASSEAPSANRIKIFGDIDISKPPKQSKAIPIVRPDEVEKKDQDDKEDNKNVEDDHSRPVFTDRHKRARRAMGHASEPEMRYSISTHPFGEHGNAQASSNLHPVAEGKENSLPDEGKNIDRRSSPVSEAVILFNYENEVDAAQSSVQGGPEAQENIEKPAQENVPEASSSAKHATQDSKSNESILSPTAKAFEFKPAVPEFVPTAVQPSSFAESKPIEDKTEEAADTSAPKPAEKRKGGLMASRFATDSPPKSKPPPTSETIGTVPLKASVEINAAAQAMLERYRESTEESTDQDDIDAVMDQLNHSDDELGIERQYTPLPSQFVSDSVGGPTKEKRFGSAEGRSEAPSPSPGGGPRTHKLDIPKLGSDVDGQSNVTFSPQKSLISRLQSPVRQLITENDHVSDWDDMISSGEDEKFFNRNRFFDRRINDLVGAAIDDRLGPMDRALAVIQQSVASIASGTATRRALRSGSAEMEDSDADDEDDGDEMEGSVRARSPPQKRDRKLDLMKSVMMEALATHSLTPRPQPGSQSEMNLLKEHLARLEATISKKIIKDPVAEIKQSIADALEANQEMQEMAKQQARARDEVINNLNVQLKARDEEVEALNRQAHARDQDIKELHQQVDALRATLNHSAEPDRGIVDNSEVQRLLEENFILREENQTIKEDNLNINKKVKEDLETFASENNNLKQANKELEERFAELSVKNIELVNEQNDGRQLERKNQQLIKQNAELQSERDEHLASLDKLRNELASSADENSSLRSKAESLRIRMEESQTLRATLIEEMDKLKDKVTTLTSDVVKSHAISRNKEQDLTTELTFEKRVRESLEKELAAHEAKQKVFAEIQVELQMVKQQNQDLTSKNADLRDELAEAKRTRASIEADVQAATSRTAEAEARNASLQKELNEAQLAVQVEEERRTLLVSESETAQNTIAGLENSLQGLRAHYENVLSEDKARNELHTAKALDLAGKETEMYKKRAEELEVRLKIAESAARAAAEAAQSAKANPISVAGPTPAPVHTTAPSMSYNQASHEPDRISPQALRESILVLQDQLQQRETRIEELEQELSTVDKDAPNKLKEKDSEINWLRELLGVRIDDLQDIIKTLSQPTFNKHAVRDAAIRLKANLQMQQQERERALSGGLGALPSIADIAASPRNLPLAAAAAWGNWRKGRENANGGSNSREQTPSKSSNTGGFLSGLLTPPSSHVRPNALPTGAPRPYTQNRPLRSLNSTPRRGSLRQEVPEEPPRTPPLLRRSSYDHDAEPGNYEEDNFATDDIESTVGGMVSAAPGDVGDEPFGPQISTLSEELAEE</sequence>
<feature type="compositionally biased region" description="Polar residues" evidence="3">
    <location>
        <begin position="1238"/>
        <end position="1250"/>
    </location>
</feature>
<organism evidence="4 5">
    <name type="scientific">Penicillium chermesinum</name>
    <dbReference type="NCBI Taxonomy" id="63820"/>
    <lineage>
        <taxon>Eukaryota</taxon>
        <taxon>Fungi</taxon>
        <taxon>Dikarya</taxon>
        <taxon>Ascomycota</taxon>
        <taxon>Pezizomycotina</taxon>
        <taxon>Eurotiomycetes</taxon>
        <taxon>Eurotiomycetidae</taxon>
        <taxon>Eurotiales</taxon>
        <taxon>Aspergillaceae</taxon>
        <taxon>Penicillium</taxon>
    </lineage>
</organism>
<feature type="region of interest" description="Disordered" evidence="3">
    <location>
        <begin position="1008"/>
        <end position="1054"/>
    </location>
</feature>
<feature type="compositionally biased region" description="Basic and acidic residues" evidence="3">
    <location>
        <begin position="901"/>
        <end position="930"/>
    </location>
</feature>
<keyword evidence="1 2" id="KW-0175">Coiled coil</keyword>
<feature type="compositionally biased region" description="Basic and acidic residues" evidence="3">
    <location>
        <begin position="60"/>
        <end position="70"/>
    </location>
</feature>
<name>A0A9W9TXP7_9EURO</name>
<dbReference type="PANTHER" id="PTHR32083:SF0">
    <property type="entry name" value="CILIA AND FLAGELLA-ASSOCIATED PROTEIN 58"/>
    <property type="match status" value="1"/>
</dbReference>
<feature type="region of interest" description="Disordered" evidence="3">
    <location>
        <begin position="451"/>
        <end position="477"/>
    </location>
</feature>
<feature type="compositionally biased region" description="Polar residues" evidence="3">
    <location>
        <begin position="742"/>
        <end position="762"/>
    </location>
</feature>
<feature type="region of interest" description="Disordered" evidence="3">
    <location>
        <begin position="1327"/>
        <end position="1371"/>
    </location>
</feature>
<evidence type="ECO:0008006" key="6">
    <source>
        <dbReference type="Google" id="ProtNLM"/>
    </source>
</evidence>
<feature type="region of interest" description="Disordered" evidence="3">
    <location>
        <begin position="1070"/>
        <end position="1250"/>
    </location>
</feature>
<feature type="coiled-coil region" evidence="2">
    <location>
        <begin position="1914"/>
        <end position="1948"/>
    </location>
</feature>
<dbReference type="Proteomes" id="UP001150941">
    <property type="component" value="Unassembled WGS sequence"/>
</dbReference>
<dbReference type="PANTHER" id="PTHR32083">
    <property type="entry name" value="CILIA AND FLAGELLA-ASSOCIATED PROTEIN 58-RELATED"/>
    <property type="match status" value="1"/>
</dbReference>
<feature type="compositionally biased region" description="Polar residues" evidence="3">
    <location>
        <begin position="2045"/>
        <end position="2063"/>
    </location>
</feature>
<feature type="region of interest" description="Disordered" evidence="3">
    <location>
        <begin position="667"/>
        <end position="686"/>
    </location>
</feature>
<feature type="compositionally biased region" description="Acidic residues" evidence="3">
    <location>
        <begin position="2135"/>
        <end position="2147"/>
    </location>
</feature>
<feature type="compositionally biased region" description="Acidic residues" evidence="3">
    <location>
        <begin position="1340"/>
        <end position="1356"/>
    </location>
</feature>
<feature type="region of interest" description="Disordered" evidence="3">
    <location>
        <begin position="1"/>
        <end position="110"/>
    </location>
</feature>
<feature type="compositionally biased region" description="Low complexity" evidence="3">
    <location>
        <begin position="71"/>
        <end position="89"/>
    </location>
</feature>
<accession>A0A9W9TXP7</accession>
<keyword evidence="5" id="KW-1185">Reference proteome</keyword>
<evidence type="ECO:0000256" key="1">
    <source>
        <dbReference type="ARBA" id="ARBA00023054"/>
    </source>
</evidence>
<comment type="caution">
    <text evidence="4">The sequence shown here is derived from an EMBL/GenBank/DDBJ whole genome shotgun (WGS) entry which is preliminary data.</text>
</comment>
<evidence type="ECO:0000256" key="3">
    <source>
        <dbReference type="SAM" id="MobiDB-lite"/>
    </source>
</evidence>
<feature type="compositionally biased region" description="Polar residues" evidence="3">
    <location>
        <begin position="289"/>
        <end position="300"/>
    </location>
</feature>
<evidence type="ECO:0000256" key="2">
    <source>
        <dbReference type="SAM" id="Coils"/>
    </source>
</evidence>
<feature type="compositionally biased region" description="Basic and acidic residues" evidence="3">
    <location>
        <begin position="32"/>
        <end position="44"/>
    </location>
</feature>